<keyword evidence="2" id="KW-0812">Transmembrane</keyword>
<dbReference type="STRING" id="446470.Snas_1900"/>
<dbReference type="OrthoDB" id="185815at2"/>
<gene>
    <name evidence="3" type="ordered locus">Snas_1900</name>
</gene>
<name>D3PZC2_STANL</name>
<dbReference type="Proteomes" id="UP000000844">
    <property type="component" value="Chromosome"/>
</dbReference>
<feature type="transmembrane region" description="Helical" evidence="2">
    <location>
        <begin position="478"/>
        <end position="496"/>
    </location>
</feature>
<evidence type="ECO:0000313" key="4">
    <source>
        <dbReference type="Proteomes" id="UP000000844"/>
    </source>
</evidence>
<accession>D3PZC2</accession>
<evidence type="ECO:0000256" key="2">
    <source>
        <dbReference type="SAM" id="Phobius"/>
    </source>
</evidence>
<protein>
    <submittedName>
        <fullName evidence="3">Uncharacterized protein</fullName>
    </submittedName>
</protein>
<dbReference type="eggNOG" id="COG1668">
    <property type="taxonomic scope" value="Bacteria"/>
</dbReference>
<dbReference type="InterPro" id="IPR013320">
    <property type="entry name" value="ConA-like_dom_sf"/>
</dbReference>
<dbReference type="KEGG" id="sna:Snas_1900"/>
<keyword evidence="2" id="KW-1133">Transmembrane helix</keyword>
<dbReference type="AlphaFoldDB" id="D3PZC2"/>
<dbReference type="Gene3D" id="2.60.120.200">
    <property type="match status" value="1"/>
</dbReference>
<proteinExistence type="predicted"/>
<feature type="compositionally biased region" description="Basic and acidic residues" evidence="1">
    <location>
        <begin position="160"/>
        <end position="185"/>
    </location>
</feature>
<dbReference type="EMBL" id="CP001778">
    <property type="protein sequence ID" value="ADD41596.1"/>
    <property type="molecule type" value="Genomic_DNA"/>
</dbReference>
<dbReference type="RefSeq" id="WP_013017167.1">
    <property type="nucleotide sequence ID" value="NC_013947.1"/>
</dbReference>
<feature type="transmembrane region" description="Helical" evidence="2">
    <location>
        <begin position="298"/>
        <end position="316"/>
    </location>
</feature>
<feature type="region of interest" description="Disordered" evidence="1">
    <location>
        <begin position="149"/>
        <end position="185"/>
    </location>
</feature>
<evidence type="ECO:0000256" key="1">
    <source>
        <dbReference type="SAM" id="MobiDB-lite"/>
    </source>
</evidence>
<dbReference type="SUPFAM" id="SSF49899">
    <property type="entry name" value="Concanavalin A-like lectins/glucanases"/>
    <property type="match status" value="1"/>
</dbReference>
<keyword evidence="4" id="KW-1185">Reference proteome</keyword>
<dbReference type="eggNOG" id="COG3506">
    <property type="taxonomic scope" value="Bacteria"/>
</dbReference>
<feature type="transmembrane region" description="Helical" evidence="2">
    <location>
        <begin position="383"/>
        <end position="407"/>
    </location>
</feature>
<feature type="transmembrane region" description="Helical" evidence="2">
    <location>
        <begin position="337"/>
        <end position="363"/>
    </location>
</feature>
<sequence length="504" mass="53281">MTGYRSPLPKGRDGFGQLVRAEWTKLRSVYGWIAGLAMMAVTIVGLGTFIAWGSTSSCMEGNKEVTCPKPPLGPEGDAVTDKFYFVNQPLTGDGDITVRVTEMSDNIDSGTAPWAKAGIMIKENLKQGSSYAAVMATADHGVRMQHDYKYDTAGKPGRPSPDEPRWLRLDRDGDTITGSESRDGKTWTTVDKVRLAGLPETVHIGMFAASPGSLNIGPAQFGGSVQSGQMAPATGVFDEVTAPGDDWDAADIGATEAAEGPPHLTSGHTVDDGVFTVSGSGDIAPYTEGHHPEATLPGVWIGLIALVVVAVGFVTVEYRRGMIRTSLLASPRRGRVLLAKATVLGSVTFVLALVAIAFTVTVGKPLLRGGGNFILPVPVSTEIRVIVGTAAVLALTAVLSLAIGALFRRGLTGTVTAITVMILPFLVTFTAVLPHSVPQWLLRVTPAAGFAITQGIPEYPHVYADYSPANGYYPLPPWAGLLVLTAFAAATLWLAVRRLSRRDT</sequence>
<feature type="transmembrane region" description="Helical" evidence="2">
    <location>
        <begin position="414"/>
        <end position="433"/>
    </location>
</feature>
<dbReference type="HOGENOM" id="CLU_534015_0_0_11"/>
<feature type="transmembrane region" description="Helical" evidence="2">
    <location>
        <begin position="29"/>
        <end position="52"/>
    </location>
</feature>
<organism evidence="3 4">
    <name type="scientific">Stackebrandtia nassauensis (strain DSM 44728 / CIP 108903 / NRRL B-16338 / NBRC 102104 / LLR-40K-21)</name>
    <dbReference type="NCBI Taxonomy" id="446470"/>
    <lineage>
        <taxon>Bacteria</taxon>
        <taxon>Bacillati</taxon>
        <taxon>Actinomycetota</taxon>
        <taxon>Actinomycetes</taxon>
        <taxon>Glycomycetales</taxon>
        <taxon>Glycomycetaceae</taxon>
        <taxon>Stackebrandtia</taxon>
    </lineage>
</organism>
<evidence type="ECO:0000313" key="3">
    <source>
        <dbReference type="EMBL" id="ADD41596.1"/>
    </source>
</evidence>
<reference evidence="3 4" key="1">
    <citation type="journal article" date="2009" name="Stand. Genomic Sci.">
        <title>Complete genome sequence of Stackebrandtia nassauensis type strain (LLR-40K-21).</title>
        <authorList>
            <person name="Munk C."/>
            <person name="Lapidus A."/>
            <person name="Copeland A."/>
            <person name="Jando M."/>
            <person name="Mayilraj S."/>
            <person name="Glavina Del Rio T."/>
            <person name="Nolan M."/>
            <person name="Chen F."/>
            <person name="Lucas S."/>
            <person name="Tice H."/>
            <person name="Cheng J.F."/>
            <person name="Han C."/>
            <person name="Detter J.C."/>
            <person name="Bruce D."/>
            <person name="Goodwin L."/>
            <person name="Chain P."/>
            <person name="Pitluck S."/>
            <person name="Goker M."/>
            <person name="Ovchinikova G."/>
            <person name="Pati A."/>
            <person name="Ivanova N."/>
            <person name="Mavromatis K."/>
            <person name="Chen A."/>
            <person name="Palaniappan K."/>
            <person name="Land M."/>
            <person name="Hauser L."/>
            <person name="Chang Y.J."/>
            <person name="Jeffries C.D."/>
            <person name="Bristow J."/>
            <person name="Eisen J.A."/>
            <person name="Markowitz V."/>
            <person name="Hugenholtz P."/>
            <person name="Kyrpides N.C."/>
            <person name="Klenk H.P."/>
        </authorList>
    </citation>
    <scope>NUCLEOTIDE SEQUENCE [LARGE SCALE GENOMIC DNA]</scope>
    <source>
        <strain evidence="4">DSM 44728 / CIP 108903 / NRRL B-16338 / NBRC 102104 / LLR-40K-21</strain>
    </source>
</reference>
<keyword evidence="2" id="KW-0472">Membrane</keyword>